<name>A0A1F6UNS3_9PROT</name>
<dbReference type="Pfam" id="PF01926">
    <property type="entry name" value="MMR_HSR1"/>
    <property type="match status" value="1"/>
</dbReference>
<accession>A0A1F6UNS3</accession>
<dbReference type="InterPro" id="IPR006073">
    <property type="entry name" value="GTP-bd"/>
</dbReference>
<dbReference type="Gene3D" id="3.40.50.300">
    <property type="entry name" value="P-loop containing nucleotide triphosphate hydrolases"/>
    <property type="match status" value="1"/>
</dbReference>
<dbReference type="SUPFAM" id="SSF52540">
    <property type="entry name" value="P-loop containing nucleoside triphosphate hydrolases"/>
    <property type="match status" value="1"/>
</dbReference>
<feature type="region of interest" description="G5" evidence="3">
    <location>
        <begin position="153"/>
        <end position="155"/>
    </location>
</feature>
<dbReference type="GO" id="GO:0043024">
    <property type="term" value="F:ribosomal small subunit binding"/>
    <property type="evidence" value="ECO:0007669"/>
    <property type="project" value="TreeGrafter"/>
</dbReference>
<evidence type="ECO:0000256" key="1">
    <source>
        <dbReference type="ARBA" id="ARBA00007921"/>
    </source>
</evidence>
<feature type="region of interest" description="G3" evidence="3">
    <location>
        <begin position="61"/>
        <end position="64"/>
    </location>
</feature>
<dbReference type="CDD" id="cd04163">
    <property type="entry name" value="Era"/>
    <property type="match status" value="1"/>
</dbReference>
<dbReference type="GO" id="GO:0005829">
    <property type="term" value="C:cytosol"/>
    <property type="evidence" value="ECO:0007669"/>
    <property type="project" value="TreeGrafter"/>
</dbReference>
<organism evidence="5 6">
    <name type="scientific">Candidatus Muproteobacteria bacterium RBG_19FT_COMBO_61_10</name>
    <dbReference type="NCBI Taxonomy" id="1817761"/>
    <lineage>
        <taxon>Bacteria</taxon>
        <taxon>Pseudomonadati</taxon>
        <taxon>Pseudomonadota</taxon>
        <taxon>Candidatus Muproteobacteria</taxon>
    </lineage>
</organism>
<sequence>MKDDYVSGYVALIGRPNTGKSTLLNRLVGQKVSITSRRPQTTRHRIIGIKTDAQAQVMYVDTPGLHKTEGGMMSRYLNRAASGSLEGVDCVLLLISSNGWKDEDEQALAHAQRQTVPVILVINKIDKLKDPARLLPLIEQSRAKMNFADIIPVSAQTGAGVTDLETTIRRYLPV</sequence>
<dbReference type="PANTHER" id="PTHR42698:SF1">
    <property type="entry name" value="GTPASE ERA, MITOCHONDRIAL"/>
    <property type="match status" value="1"/>
</dbReference>
<comment type="caution">
    <text evidence="5">The sequence shown here is derived from an EMBL/GenBank/DDBJ whole genome shotgun (WGS) entry which is preliminary data.</text>
</comment>
<evidence type="ECO:0000313" key="6">
    <source>
        <dbReference type="Proteomes" id="UP000177950"/>
    </source>
</evidence>
<comment type="similarity">
    <text evidence="1 3">Belongs to the TRAFAC class TrmE-Era-EngA-EngB-Septin-like GTPase superfamily. Era GTPase family.</text>
</comment>
<feature type="domain" description="Era-type G" evidence="4">
    <location>
        <begin position="6"/>
        <end position="174"/>
    </location>
</feature>
<dbReference type="PROSITE" id="PS51713">
    <property type="entry name" value="G_ERA"/>
    <property type="match status" value="1"/>
</dbReference>
<evidence type="ECO:0000256" key="3">
    <source>
        <dbReference type="PROSITE-ProRule" id="PRU01050"/>
    </source>
</evidence>
<dbReference type="GO" id="GO:0005525">
    <property type="term" value="F:GTP binding"/>
    <property type="evidence" value="ECO:0007669"/>
    <property type="project" value="UniProtKB-UniRule"/>
</dbReference>
<dbReference type="AlphaFoldDB" id="A0A1F6UNS3"/>
<feature type="region of interest" description="G2" evidence="3">
    <location>
        <begin position="40"/>
        <end position="44"/>
    </location>
</feature>
<feature type="non-terminal residue" evidence="5">
    <location>
        <position position="174"/>
    </location>
</feature>
<dbReference type="Proteomes" id="UP000177950">
    <property type="component" value="Unassembled WGS sequence"/>
</dbReference>
<dbReference type="GO" id="GO:0000028">
    <property type="term" value="P:ribosomal small subunit assembly"/>
    <property type="evidence" value="ECO:0007669"/>
    <property type="project" value="TreeGrafter"/>
</dbReference>
<dbReference type="EMBL" id="MFSV01000024">
    <property type="protein sequence ID" value="OGI58996.1"/>
    <property type="molecule type" value="Genomic_DNA"/>
</dbReference>
<dbReference type="InterPro" id="IPR027417">
    <property type="entry name" value="P-loop_NTPase"/>
</dbReference>
<dbReference type="InterPro" id="IPR005225">
    <property type="entry name" value="Small_GTP-bd"/>
</dbReference>
<proteinExistence type="inferred from homology"/>
<keyword evidence="3" id="KW-0547">Nucleotide-binding</keyword>
<gene>
    <name evidence="5" type="ORF">A2V58_05585</name>
</gene>
<evidence type="ECO:0000256" key="2">
    <source>
        <dbReference type="ARBA" id="ARBA00020484"/>
    </source>
</evidence>
<protein>
    <recommendedName>
        <fullName evidence="2">GTPase Era</fullName>
    </recommendedName>
</protein>
<evidence type="ECO:0000259" key="4">
    <source>
        <dbReference type="PROSITE" id="PS51713"/>
    </source>
</evidence>
<dbReference type="InterPro" id="IPR005662">
    <property type="entry name" value="GTPase_Era-like"/>
</dbReference>
<evidence type="ECO:0000313" key="5">
    <source>
        <dbReference type="EMBL" id="OGI58996.1"/>
    </source>
</evidence>
<dbReference type="NCBIfam" id="TIGR00231">
    <property type="entry name" value="small_GTP"/>
    <property type="match status" value="1"/>
</dbReference>
<dbReference type="GO" id="GO:0019843">
    <property type="term" value="F:rRNA binding"/>
    <property type="evidence" value="ECO:0007669"/>
    <property type="project" value="TreeGrafter"/>
</dbReference>
<feature type="region of interest" description="G4" evidence="3">
    <location>
        <begin position="123"/>
        <end position="126"/>
    </location>
</feature>
<keyword evidence="3" id="KW-0342">GTP-binding</keyword>
<dbReference type="InterPro" id="IPR030388">
    <property type="entry name" value="G_ERA_dom"/>
</dbReference>
<dbReference type="NCBIfam" id="TIGR00436">
    <property type="entry name" value="era"/>
    <property type="match status" value="1"/>
</dbReference>
<feature type="region of interest" description="G1" evidence="3">
    <location>
        <begin position="14"/>
        <end position="21"/>
    </location>
</feature>
<reference evidence="5 6" key="1">
    <citation type="journal article" date="2016" name="Nat. Commun.">
        <title>Thousands of microbial genomes shed light on interconnected biogeochemical processes in an aquifer system.</title>
        <authorList>
            <person name="Anantharaman K."/>
            <person name="Brown C.T."/>
            <person name="Hug L.A."/>
            <person name="Sharon I."/>
            <person name="Castelle C.J."/>
            <person name="Probst A.J."/>
            <person name="Thomas B.C."/>
            <person name="Singh A."/>
            <person name="Wilkins M.J."/>
            <person name="Karaoz U."/>
            <person name="Brodie E.L."/>
            <person name="Williams K.H."/>
            <person name="Hubbard S.S."/>
            <person name="Banfield J.F."/>
        </authorList>
    </citation>
    <scope>NUCLEOTIDE SEQUENCE [LARGE SCALE GENOMIC DNA]</scope>
</reference>
<dbReference type="PANTHER" id="PTHR42698">
    <property type="entry name" value="GTPASE ERA"/>
    <property type="match status" value="1"/>
</dbReference>